<evidence type="ECO:0000256" key="2">
    <source>
        <dbReference type="ARBA" id="ARBA00023015"/>
    </source>
</evidence>
<dbReference type="NCBIfam" id="NF003033">
    <property type="entry name" value="PRK03911.1"/>
    <property type="match status" value="1"/>
</dbReference>
<dbReference type="AlphaFoldDB" id="A0A0A8H110"/>
<proteinExistence type="predicted"/>
<dbReference type="HOGENOM" id="CLU_091026_0_0_7"/>
<gene>
    <name evidence="5" type="primary">hrcA</name>
    <name evidence="5" type="ORF">CINS_0905</name>
</gene>
<dbReference type="GO" id="GO:0045892">
    <property type="term" value="P:negative regulation of DNA-templated transcription"/>
    <property type="evidence" value="ECO:0007669"/>
    <property type="project" value="TreeGrafter"/>
</dbReference>
<dbReference type="InterPro" id="IPR002571">
    <property type="entry name" value="HrcA"/>
</dbReference>
<dbReference type="PANTHER" id="PTHR34824:SF1">
    <property type="entry name" value="HEAT-INDUCIBLE TRANSCRIPTION REPRESSOR HRCA"/>
    <property type="match status" value="1"/>
</dbReference>
<dbReference type="KEGG" id="cis:CINS_0905"/>
<dbReference type="InterPro" id="IPR036390">
    <property type="entry name" value="WH_DNA-bd_sf"/>
</dbReference>
<dbReference type="EMBL" id="CP007770">
    <property type="protein sequence ID" value="AJC87868.1"/>
    <property type="molecule type" value="Genomic_DNA"/>
</dbReference>
<keyword evidence="3" id="KW-0346">Stress response</keyword>
<dbReference type="PANTHER" id="PTHR34824">
    <property type="entry name" value="HEAT-INDUCIBLE TRANSCRIPTION REPRESSOR HRCA"/>
    <property type="match status" value="1"/>
</dbReference>
<dbReference type="InterPro" id="IPR036388">
    <property type="entry name" value="WH-like_DNA-bd_sf"/>
</dbReference>
<dbReference type="Proteomes" id="UP000031163">
    <property type="component" value="Chromosome"/>
</dbReference>
<evidence type="ECO:0000256" key="4">
    <source>
        <dbReference type="ARBA" id="ARBA00023163"/>
    </source>
</evidence>
<keyword evidence="2" id="KW-0805">Transcription regulation</keyword>
<keyword evidence="1" id="KW-0678">Repressor</keyword>
<keyword evidence="4" id="KW-0804">Transcription</keyword>
<dbReference type="SUPFAM" id="SSF46785">
    <property type="entry name" value="Winged helix' DNA-binding domain"/>
    <property type="match status" value="1"/>
</dbReference>
<evidence type="ECO:0000256" key="3">
    <source>
        <dbReference type="ARBA" id="ARBA00023016"/>
    </source>
</evidence>
<evidence type="ECO:0000256" key="1">
    <source>
        <dbReference type="ARBA" id="ARBA00022491"/>
    </source>
</evidence>
<dbReference type="GeneID" id="74431699"/>
<dbReference type="RefSeq" id="WP_039650227.1">
    <property type="nucleotide sequence ID" value="NZ_CP007770.1"/>
</dbReference>
<accession>A0A0A8H110</accession>
<dbReference type="GO" id="GO:0003677">
    <property type="term" value="F:DNA binding"/>
    <property type="evidence" value="ECO:0007669"/>
    <property type="project" value="InterPro"/>
</dbReference>
<name>A0A0A8H110_9BACT</name>
<reference evidence="5 6" key="1">
    <citation type="journal article" date="2014" name="Genome Biol. Evol.">
        <title>Comparative Genomics of the Campylobacter lari Group.</title>
        <authorList>
            <person name="Miller W.G."/>
            <person name="Yee E."/>
            <person name="Chapman M.H."/>
            <person name="Smith T.P."/>
            <person name="Bono J.L."/>
            <person name="Huynh S."/>
            <person name="Parker C.T."/>
            <person name="Vandamme P."/>
            <person name="Luong K."/>
            <person name="Korlach J."/>
        </authorList>
    </citation>
    <scope>NUCLEOTIDE SEQUENCE [LARGE SCALE GENOMIC DNA]</scope>
    <source>
        <strain evidence="5 6">NCTC 12927</strain>
    </source>
</reference>
<dbReference type="STRING" id="1031564.CINS_0905"/>
<protein>
    <submittedName>
        <fullName evidence="5">Heat-inducible transcription repressor</fullName>
    </submittedName>
</protein>
<sequence length="260" mass="30348">MNSYSKKDLILKTIIETYLNGNIPVGSNELNNKVSIPASTIRVYFKKLSDEGILTQLHISSGRIPTTRAMKAYWRDLIFEENLVIRDLSLLEFLLNKFEIYALVYGGDELILNEINVVNNKFIILDFKYNELVLKFSQDAFLFMQRLVGLELKDIENLAFKVNFEELLEKIIALKQAMIYYRYNESRAYQIYQNDNFIKLLSPKIGFYFDEKLKFEPLFEEGFMGLKFKSMFLGKESNIIFAGSVYSDFKTMLNIIKEAA</sequence>
<organism evidence="5 6">
    <name type="scientific">Campylobacter insulaenigrae NCTC 12927</name>
    <dbReference type="NCBI Taxonomy" id="1031564"/>
    <lineage>
        <taxon>Bacteria</taxon>
        <taxon>Pseudomonadati</taxon>
        <taxon>Campylobacterota</taxon>
        <taxon>Epsilonproteobacteria</taxon>
        <taxon>Campylobacterales</taxon>
        <taxon>Campylobacteraceae</taxon>
        <taxon>Campylobacter</taxon>
    </lineage>
</organism>
<dbReference type="Gene3D" id="1.10.10.10">
    <property type="entry name" value="Winged helix-like DNA-binding domain superfamily/Winged helix DNA-binding domain"/>
    <property type="match status" value="1"/>
</dbReference>
<evidence type="ECO:0000313" key="6">
    <source>
        <dbReference type="Proteomes" id="UP000031163"/>
    </source>
</evidence>
<evidence type="ECO:0000313" key="5">
    <source>
        <dbReference type="EMBL" id="AJC87868.1"/>
    </source>
</evidence>